<evidence type="ECO:0000313" key="9">
    <source>
        <dbReference type="EMBL" id="PQA44326.1"/>
    </source>
</evidence>
<evidence type="ECO:0000256" key="3">
    <source>
        <dbReference type="ARBA" id="ARBA00022475"/>
    </source>
</evidence>
<comment type="subcellular location">
    <subcellularLocation>
        <location evidence="1">Cell inner membrane</location>
        <topology evidence="1">Multi-pass membrane protein</topology>
    </subcellularLocation>
</comment>
<feature type="transmembrane region" description="Helical" evidence="8">
    <location>
        <begin position="991"/>
        <end position="1017"/>
    </location>
</feature>
<dbReference type="FunFam" id="1.20.1640.10:FF:000001">
    <property type="entry name" value="Efflux pump membrane transporter"/>
    <property type="match status" value="1"/>
</dbReference>
<dbReference type="Gene3D" id="3.30.2090.10">
    <property type="entry name" value="Multidrug efflux transporter AcrB TolC docking domain, DN and DC subdomains"/>
    <property type="match status" value="2"/>
</dbReference>
<dbReference type="SUPFAM" id="SSF82866">
    <property type="entry name" value="Multidrug efflux transporter AcrB transmembrane domain"/>
    <property type="match status" value="2"/>
</dbReference>
<feature type="transmembrane region" description="Helical" evidence="8">
    <location>
        <begin position="431"/>
        <end position="452"/>
    </location>
</feature>
<dbReference type="Proteomes" id="UP000243900">
    <property type="component" value="Unassembled WGS sequence"/>
</dbReference>
<dbReference type="AlphaFoldDB" id="A0A2P6AST2"/>
<name>A0A2P6AST2_9GAMM</name>
<keyword evidence="4" id="KW-0997">Cell inner membrane</keyword>
<evidence type="ECO:0000256" key="6">
    <source>
        <dbReference type="ARBA" id="ARBA00022989"/>
    </source>
</evidence>
<dbReference type="Gene3D" id="3.30.70.1430">
    <property type="entry name" value="Multidrug efflux transporter AcrB pore domain"/>
    <property type="match status" value="2"/>
</dbReference>
<reference evidence="10" key="1">
    <citation type="submission" date="2018-02" db="EMBL/GenBank/DDBJ databases">
        <title>Genome sequencing of Solimonas sp. HR-BB.</title>
        <authorList>
            <person name="Lee Y."/>
            <person name="Jeon C.O."/>
        </authorList>
    </citation>
    <scope>NUCLEOTIDE SEQUENCE [LARGE SCALE GENOMIC DNA]</scope>
    <source>
        <strain evidence="10">HR-E</strain>
    </source>
</reference>
<evidence type="ECO:0000256" key="7">
    <source>
        <dbReference type="ARBA" id="ARBA00023136"/>
    </source>
</evidence>
<dbReference type="GO" id="GO:0042910">
    <property type="term" value="F:xenobiotic transmembrane transporter activity"/>
    <property type="evidence" value="ECO:0007669"/>
    <property type="project" value="TreeGrafter"/>
</dbReference>
<dbReference type="Gene3D" id="3.30.70.1320">
    <property type="entry name" value="Multidrug efflux transporter AcrB pore domain like"/>
    <property type="match status" value="1"/>
</dbReference>
<dbReference type="Pfam" id="PF00873">
    <property type="entry name" value="ACR_tran"/>
    <property type="match status" value="1"/>
</dbReference>
<dbReference type="InterPro" id="IPR027463">
    <property type="entry name" value="AcrB_DN_DC_subdom"/>
</dbReference>
<proteinExistence type="predicted"/>
<accession>A0A2P6AST2</accession>
<comment type="caution">
    <text evidence="9">The sequence shown here is derived from an EMBL/GenBank/DDBJ whole genome shotgun (WGS) entry which is preliminary data.</text>
</comment>
<dbReference type="Gene3D" id="3.30.70.1440">
    <property type="entry name" value="Multidrug efflux transporter AcrB pore domain"/>
    <property type="match status" value="1"/>
</dbReference>
<evidence type="ECO:0000256" key="1">
    <source>
        <dbReference type="ARBA" id="ARBA00004429"/>
    </source>
</evidence>
<keyword evidence="3" id="KW-1003">Cell membrane</keyword>
<feature type="transmembrane region" description="Helical" evidence="8">
    <location>
        <begin position="855"/>
        <end position="875"/>
    </location>
</feature>
<dbReference type="InterPro" id="IPR001036">
    <property type="entry name" value="Acrflvin-R"/>
</dbReference>
<keyword evidence="5 8" id="KW-0812">Transmembrane</keyword>
<evidence type="ECO:0000256" key="2">
    <source>
        <dbReference type="ARBA" id="ARBA00022448"/>
    </source>
</evidence>
<dbReference type="RefSeq" id="WP_105191981.1">
    <property type="nucleotide sequence ID" value="NZ_PTQZ01000086.1"/>
</dbReference>
<dbReference type="GO" id="GO:0005886">
    <property type="term" value="C:plasma membrane"/>
    <property type="evidence" value="ECO:0007669"/>
    <property type="project" value="UniProtKB-SubCell"/>
</dbReference>
<feature type="transmembrane region" description="Helical" evidence="8">
    <location>
        <begin position="334"/>
        <end position="353"/>
    </location>
</feature>
<dbReference type="Gene3D" id="1.20.1640.10">
    <property type="entry name" value="Multidrug efflux transporter AcrB transmembrane domain"/>
    <property type="match status" value="2"/>
</dbReference>
<evidence type="ECO:0000256" key="5">
    <source>
        <dbReference type="ARBA" id="ARBA00022692"/>
    </source>
</evidence>
<feature type="transmembrane region" description="Helical" evidence="8">
    <location>
        <begin position="917"/>
        <end position="939"/>
    </location>
</feature>
<dbReference type="EMBL" id="PTQZ01000086">
    <property type="protein sequence ID" value="PQA44326.1"/>
    <property type="molecule type" value="Genomic_DNA"/>
</dbReference>
<keyword evidence="6 8" id="KW-1133">Transmembrane helix</keyword>
<feature type="transmembrane region" description="Helical" evidence="8">
    <location>
        <begin position="960"/>
        <end position="979"/>
    </location>
</feature>
<evidence type="ECO:0000313" key="10">
    <source>
        <dbReference type="Proteomes" id="UP000243900"/>
    </source>
</evidence>
<dbReference type="PANTHER" id="PTHR32063:SF14">
    <property type="entry name" value="BLL4319 PROTEIN"/>
    <property type="match status" value="1"/>
</dbReference>
<feature type="transmembrane region" description="Helical" evidence="8">
    <location>
        <begin position="882"/>
        <end position="905"/>
    </location>
</feature>
<dbReference type="PRINTS" id="PR00702">
    <property type="entry name" value="ACRIFLAVINRP"/>
</dbReference>
<evidence type="ECO:0000256" key="4">
    <source>
        <dbReference type="ARBA" id="ARBA00022519"/>
    </source>
</evidence>
<dbReference type="SUPFAM" id="SSF82714">
    <property type="entry name" value="Multidrug efflux transporter AcrB TolC docking domain, DN and DC subdomains"/>
    <property type="match status" value="2"/>
</dbReference>
<keyword evidence="2" id="KW-0813">Transport</keyword>
<dbReference type="PANTHER" id="PTHR32063">
    <property type="match status" value="1"/>
</dbReference>
<dbReference type="SUPFAM" id="SSF82693">
    <property type="entry name" value="Multidrug efflux transporter AcrB pore domain, PN1, PN2, PC1 and PC2 subdomains"/>
    <property type="match status" value="3"/>
</dbReference>
<dbReference type="OrthoDB" id="9757904at2"/>
<feature type="transmembrane region" description="Helical" evidence="8">
    <location>
        <begin position="458"/>
        <end position="481"/>
    </location>
</feature>
<protein>
    <submittedName>
        <fullName evidence="9">Multidrug efflux protein</fullName>
    </submittedName>
</protein>
<keyword evidence="7 8" id="KW-0472">Membrane</keyword>
<evidence type="ECO:0000256" key="8">
    <source>
        <dbReference type="SAM" id="Phobius"/>
    </source>
</evidence>
<sequence length="1041" mass="112528">MKFTDIFIKRPVLAMVVSLLILLMGLKSAFDLNVRQYPELQNAVITVSTTYVGADADLVQGFITTPLEREIASAQGIDYIKSTSLSGVSSIQAYLRLDYDPNVALTQIAAKVNKLRNQLPEASEDPVVALSVGDTTAAMYLSFYSDILDNNQITDYLVRVVEPKLATVPGVQRAQILGDRTFAMRIWMKPDRMAALGVTASDVYGALGRNNVLAALGTTKGSMVQVDLTASTDLQTPEQFKALVVRSQDDAIIRLGDIADVVLGSENYSTDVSFNGKSATFMGIEVAPDANSLDVIKRVRDEVWPQILAQLPEGLEANIPYDSTRYINDAIKEVIKTLIEAVAIVIVVIYLFLGSMRSVLIPAVTVPLSMIGACFLMLLMGFSINLLTLLAFVLAIGMVVDDAIIVLENIHRHIEEGLKPFDAAIKGARELVGPVIAMTITLVAVYLPIGFVGGLTGALFVEFAFTLAGAVLLSGIIALTLSPMMSAMLLRSHNEEKDNRFANWLNEKFERMSQGYQRKLNGALDDKHVILTFGAIVLVSCFFLFKTSPTELAPEEDQGFFMIFSTSDSFSSLDYLTSFTNELTKIANAIPEKENYFLLNGVGGGGSAVGSNTAISGIVLKPWTERTRGTKEVLDETTVKVNDVAGLQNAVFAPPSLPSGGSGFPIEFVITGTASSQAMLDAGDEVLGKAMASKKFIFMQSDLKIDKPQVKVEVDREKAALLGIDMNMLAADMSAMLSGGYVNRFSMESRSYKVIPQVQRAERLNPDQLSQYYTRTASGELIPLSTVVTLRETVQPQSLNRFQQLNAVTLSGVPRPGVTMGEALGVLEAAASELPKEYGVDYAGQSRQYKTEGSALIVSFFFALVIIYLVLAAQFESFRDPIIMLITVPMSICGALLCLNIAAFFQVPGASINIYTQVGLVTLIGVISKHGILIVEFANQLQRQGRDKRRAIEEAAAIRLRPVLMTTAALVLAMLPLLIATGPGAASRFSMGLVIATGMTIGTLFTLFVVPAMYLYLGHEHKADPADGATSGPDAPVREAT</sequence>
<keyword evidence="10" id="KW-1185">Reference proteome</keyword>
<organism evidence="9 10">
    <name type="scientific">Amnimonas aquatica</name>
    <dbReference type="NCBI Taxonomy" id="2094561"/>
    <lineage>
        <taxon>Bacteria</taxon>
        <taxon>Pseudomonadati</taxon>
        <taxon>Pseudomonadota</taxon>
        <taxon>Gammaproteobacteria</taxon>
        <taxon>Moraxellales</taxon>
        <taxon>Moraxellaceae</taxon>
        <taxon>Amnimonas</taxon>
    </lineage>
</organism>
<gene>
    <name evidence="9" type="ORF">C5O18_04935</name>
</gene>